<dbReference type="SMART" id="SM00707">
    <property type="entry name" value="RPEL"/>
    <property type="match status" value="3"/>
</dbReference>
<protein>
    <submittedName>
        <fullName evidence="10">MKL/myocardin-like protein</fullName>
    </submittedName>
</protein>
<organism evidence="10 11">
    <name type="scientific">Paragonimus westermani</name>
    <dbReference type="NCBI Taxonomy" id="34504"/>
    <lineage>
        <taxon>Eukaryota</taxon>
        <taxon>Metazoa</taxon>
        <taxon>Spiralia</taxon>
        <taxon>Lophotrochozoa</taxon>
        <taxon>Platyhelminthes</taxon>
        <taxon>Trematoda</taxon>
        <taxon>Digenea</taxon>
        <taxon>Plagiorchiida</taxon>
        <taxon>Troglotremata</taxon>
        <taxon>Troglotrematidae</taxon>
        <taxon>Paragonimus</taxon>
    </lineage>
</organism>
<comment type="subcellular location">
    <subcellularLocation>
        <location evidence="1">Nucleus</location>
    </subcellularLocation>
</comment>
<dbReference type="PANTHER" id="PTHR22793">
    <property type="entry name" value="MYOCARDIN-RELATED TRANSCRIPTION FACTOR-RELATED"/>
    <property type="match status" value="1"/>
</dbReference>
<keyword evidence="3" id="KW-0805">Transcription regulation</keyword>
<evidence type="ECO:0000256" key="8">
    <source>
        <dbReference type="SAM" id="MobiDB-lite"/>
    </source>
</evidence>
<keyword evidence="11" id="KW-1185">Reference proteome</keyword>
<dbReference type="PROSITE" id="PS50800">
    <property type="entry name" value="SAP"/>
    <property type="match status" value="1"/>
</dbReference>
<dbReference type="PANTHER" id="PTHR22793:SF12">
    <property type="entry name" value="MYOCARDIN-RELATED TRANSCRIPTION FACTOR, ISOFORM H"/>
    <property type="match status" value="1"/>
</dbReference>
<proteinExistence type="predicted"/>
<feature type="domain" description="SAP" evidence="9">
    <location>
        <begin position="405"/>
        <end position="439"/>
    </location>
</feature>
<keyword evidence="2" id="KW-0677">Repeat</keyword>
<keyword evidence="4" id="KW-0175">Coiled coil</keyword>
<keyword evidence="5" id="KW-0804">Transcription</keyword>
<dbReference type="InterPro" id="IPR004018">
    <property type="entry name" value="RPEL_repeat"/>
</dbReference>
<evidence type="ECO:0000313" key="11">
    <source>
        <dbReference type="Proteomes" id="UP000324629"/>
    </source>
</evidence>
<dbReference type="Gene3D" id="1.10.720.30">
    <property type="entry name" value="SAP domain"/>
    <property type="match status" value="1"/>
</dbReference>
<comment type="caution">
    <text evidence="10">The sequence shown here is derived from an EMBL/GenBank/DDBJ whole genome shotgun (WGS) entry which is preliminary data.</text>
</comment>
<dbReference type="Gene3D" id="6.10.140.2040">
    <property type="match status" value="2"/>
</dbReference>
<evidence type="ECO:0000256" key="7">
    <source>
        <dbReference type="PROSITE-ProRule" id="PRU00401"/>
    </source>
</evidence>
<feature type="repeat" description="RPEL" evidence="7">
    <location>
        <begin position="119"/>
        <end position="144"/>
    </location>
</feature>
<sequence length="1224" mass="132225">MSTDSSYKKSGSPQASTEVSSLQVNKLKNRETLERRLRCRRPIKELVNQGILLNPCISNADKVRQLQRAKTSDLLKQKIEKRPDRQYLVSRRIIRDDKPGTSPYILEQCHNLEKYQLKSRLNCKLTARPGTLELIEKGVLQVDPGVDSLIRYGSIPYPRVENVSSVDELPPSSDIIPTPPPLILKPPSSADSSSSSGCSKLVVAARNRSNNCNRTAPGLPTNSRSMKDETIVYKLGSLVFHNYCPKSVSMNVSGLTSFQQKQKAREAQQAEMLRLQDTARAHRMVEQELSKRVAQKSPNSVSQTDSVAFVPMESGSEAGDSLDWISAFSSPVSESSDPHNVPVSTESNFHLCDSQLLCPVSQVPMSSSPTSTHWAPIDSSVYYASSTVSSDQAHSATAFRNTGSLEQLTANQLRAECRERKLARSGSKATLIRQLEPYRHEINCKYFVDPDPKSVHSTVNNTLDSSKPNWLLNIQPKCSPPPSLPPAPPTWTVPVNSCVPSYSAANCQNGATAINAQTSTSSGTVFLCPAPVTENTMSTTVNTSVLLVSPNLSYPLNFGDVPLRHSLSVPYMSEISSTQQAATRALPVGSSIPTSCISRSVVSFSIPSTTLPVNVFNQTSIAHIDRPQMSSLSNPVVQPSAILVAPNVLPFTHAASAAGSSTAPSVATGWLHSTRAENSTVISNQSTIIAPNLIPNTVYTLNPPVCTVSVQPLIVHSKLTTPSSHLNDMPSISYGANPIQSNSSTHSTGQPPSLNQIEEIWLRIRQLRRQIAKERAMESWHIVKSETDGIQAPQPNLLHDLVQEHDRLAVLCRLLVIDRIDALDELIDSGVEDSGSFDSPFSTGCPPTSRLQVERNLMDSYLRKLGGSALVSQISSPVHNGLRRASSPSLNSTHLVDSCCVACTPGASLSSSTNYQMPLGCTSADAHYVMATSTPRASLAHETANLTGGCTIPATLGSRMHLALSWSDGLQKLDGHSADRLIYSSQAVTDVSMGCPILNSETLEPAPSPTTVDAFFELWNSVFKDSTKSCGSDELNSSNEQTNGTADSVPSVTQVLSSAVTRPTVQTFLSSCSSTNHNQIEVVSTLLCVPFSSVFQRLSSLQSPVGCSSDNSHLLACDSAVYRSSPTLQVQKDPVDEHMISPLTVSRPTMPFDWPSLVSSSCTNTGLSSDRQTKYTDSCRTFQTPAPVIDLAEALFASLGTEIMDTSEPSFCLPSVAMNWSVDA</sequence>
<dbReference type="GO" id="GO:0045944">
    <property type="term" value="P:positive regulation of transcription by RNA polymerase II"/>
    <property type="evidence" value="ECO:0007669"/>
    <property type="project" value="TreeGrafter"/>
</dbReference>
<dbReference type="Pfam" id="PF02037">
    <property type="entry name" value="SAP"/>
    <property type="match status" value="1"/>
</dbReference>
<evidence type="ECO:0000256" key="4">
    <source>
        <dbReference type="ARBA" id="ARBA00023054"/>
    </source>
</evidence>
<reference evidence="10 11" key="1">
    <citation type="journal article" date="2019" name="Gigascience">
        <title>Whole-genome sequence of the oriental lung fluke Paragonimus westermani.</title>
        <authorList>
            <person name="Oey H."/>
            <person name="Zakrzewski M."/>
            <person name="Narain K."/>
            <person name="Devi K.R."/>
            <person name="Agatsuma T."/>
            <person name="Nawaratna S."/>
            <person name="Gobert G.N."/>
            <person name="Jones M.K."/>
            <person name="Ragan M.A."/>
            <person name="McManus D.P."/>
            <person name="Krause L."/>
        </authorList>
    </citation>
    <scope>NUCLEOTIDE SEQUENCE [LARGE SCALE GENOMIC DNA]</scope>
    <source>
        <strain evidence="10 11">IND2009</strain>
    </source>
</reference>
<evidence type="ECO:0000256" key="5">
    <source>
        <dbReference type="ARBA" id="ARBA00023163"/>
    </source>
</evidence>
<dbReference type="AlphaFoldDB" id="A0A5J4P0T9"/>
<dbReference type="EMBL" id="QNGE01000176">
    <property type="protein sequence ID" value="KAA3681555.1"/>
    <property type="molecule type" value="Genomic_DNA"/>
</dbReference>
<evidence type="ECO:0000256" key="1">
    <source>
        <dbReference type="ARBA" id="ARBA00004123"/>
    </source>
</evidence>
<evidence type="ECO:0000256" key="3">
    <source>
        <dbReference type="ARBA" id="ARBA00023015"/>
    </source>
</evidence>
<dbReference type="SMART" id="SM00513">
    <property type="entry name" value="SAP"/>
    <property type="match status" value="1"/>
</dbReference>
<feature type="region of interest" description="Disordered" evidence="8">
    <location>
        <begin position="1030"/>
        <end position="1049"/>
    </location>
</feature>
<evidence type="ECO:0000313" key="10">
    <source>
        <dbReference type="EMBL" id="KAA3681555.1"/>
    </source>
</evidence>
<evidence type="ECO:0000259" key="9">
    <source>
        <dbReference type="PROSITE" id="PS50800"/>
    </source>
</evidence>
<feature type="region of interest" description="Disordered" evidence="8">
    <location>
        <begin position="1"/>
        <end position="23"/>
    </location>
</feature>
<gene>
    <name evidence="10" type="ORF">DEA37_0002596</name>
</gene>
<dbReference type="InterPro" id="IPR043451">
    <property type="entry name" value="Myocardin-like"/>
</dbReference>
<dbReference type="Proteomes" id="UP000324629">
    <property type="component" value="Unassembled WGS sequence"/>
</dbReference>
<name>A0A5J4P0T9_9TREM</name>
<dbReference type="InterPro" id="IPR036361">
    <property type="entry name" value="SAP_dom_sf"/>
</dbReference>
<evidence type="ECO:0000256" key="2">
    <source>
        <dbReference type="ARBA" id="ARBA00022737"/>
    </source>
</evidence>
<dbReference type="GO" id="GO:0003713">
    <property type="term" value="F:transcription coactivator activity"/>
    <property type="evidence" value="ECO:0007669"/>
    <property type="project" value="TreeGrafter"/>
</dbReference>
<evidence type="ECO:0000256" key="6">
    <source>
        <dbReference type="ARBA" id="ARBA00023242"/>
    </source>
</evidence>
<feature type="repeat" description="RPEL" evidence="7">
    <location>
        <begin position="73"/>
        <end position="98"/>
    </location>
</feature>
<dbReference type="GO" id="GO:0005634">
    <property type="term" value="C:nucleus"/>
    <property type="evidence" value="ECO:0007669"/>
    <property type="project" value="UniProtKB-SubCell"/>
</dbReference>
<dbReference type="PROSITE" id="PS51073">
    <property type="entry name" value="RPEL"/>
    <property type="match status" value="2"/>
</dbReference>
<keyword evidence="6" id="KW-0539">Nucleus</keyword>
<dbReference type="InterPro" id="IPR003034">
    <property type="entry name" value="SAP_dom"/>
</dbReference>
<accession>A0A5J4P0T9</accession>